<evidence type="ECO:0000313" key="1">
    <source>
        <dbReference type="EMBL" id="ORY38835.1"/>
    </source>
</evidence>
<comment type="caution">
    <text evidence="1">The sequence shown here is derived from an EMBL/GenBank/DDBJ whole genome shotgun (WGS) entry which is preliminary data.</text>
</comment>
<proteinExistence type="predicted"/>
<name>A0A1Y2BXM0_9FUNG</name>
<evidence type="ECO:0000313" key="2">
    <source>
        <dbReference type="Proteomes" id="UP000193642"/>
    </source>
</evidence>
<organism evidence="1 2">
    <name type="scientific">Rhizoclosmatium globosum</name>
    <dbReference type="NCBI Taxonomy" id="329046"/>
    <lineage>
        <taxon>Eukaryota</taxon>
        <taxon>Fungi</taxon>
        <taxon>Fungi incertae sedis</taxon>
        <taxon>Chytridiomycota</taxon>
        <taxon>Chytridiomycota incertae sedis</taxon>
        <taxon>Chytridiomycetes</taxon>
        <taxon>Chytridiales</taxon>
        <taxon>Chytriomycetaceae</taxon>
        <taxon>Rhizoclosmatium</taxon>
    </lineage>
</organism>
<keyword evidence="2" id="KW-1185">Reference proteome</keyword>
<dbReference type="Proteomes" id="UP000193642">
    <property type="component" value="Unassembled WGS sequence"/>
</dbReference>
<accession>A0A1Y2BXM0</accession>
<dbReference type="AlphaFoldDB" id="A0A1Y2BXM0"/>
<reference evidence="1 2" key="1">
    <citation type="submission" date="2016-07" db="EMBL/GenBank/DDBJ databases">
        <title>Pervasive Adenine N6-methylation of Active Genes in Fungi.</title>
        <authorList>
            <consortium name="DOE Joint Genome Institute"/>
            <person name="Mondo S.J."/>
            <person name="Dannebaum R.O."/>
            <person name="Kuo R.C."/>
            <person name="Labutti K."/>
            <person name="Haridas S."/>
            <person name="Kuo A."/>
            <person name="Salamov A."/>
            <person name="Ahrendt S.R."/>
            <person name="Lipzen A."/>
            <person name="Sullivan W."/>
            <person name="Andreopoulos W.B."/>
            <person name="Clum A."/>
            <person name="Lindquist E."/>
            <person name="Daum C."/>
            <person name="Ramamoorthy G.K."/>
            <person name="Gryganskyi A."/>
            <person name="Culley D."/>
            <person name="Magnuson J.K."/>
            <person name="James T.Y."/>
            <person name="O'Malley M.A."/>
            <person name="Stajich J.E."/>
            <person name="Spatafora J.W."/>
            <person name="Visel A."/>
            <person name="Grigoriev I.V."/>
        </authorList>
    </citation>
    <scope>NUCLEOTIDE SEQUENCE [LARGE SCALE GENOMIC DNA]</scope>
    <source>
        <strain evidence="1 2">JEL800</strain>
    </source>
</reference>
<gene>
    <name evidence="1" type="ORF">BCR33DRAFT_421902</name>
</gene>
<dbReference type="EMBL" id="MCGO01000042">
    <property type="protein sequence ID" value="ORY38835.1"/>
    <property type="molecule type" value="Genomic_DNA"/>
</dbReference>
<protein>
    <submittedName>
        <fullName evidence="1">Uncharacterized protein</fullName>
    </submittedName>
</protein>
<sequence length="61" mass="7142">MKACKKSCPNLIFSPASLQHAMKRKCQPQVKQRGRQRLAKQARNSIHLFQQIDRNLLQTMH</sequence>